<dbReference type="SUPFAM" id="SSF50249">
    <property type="entry name" value="Nucleic acid-binding proteins"/>
    <property type="match status" value="2"/>
</dbReference>
<dbReference type="Pfam" id="PF02721">
    <property type="entry name" value="DUF223"/>
    <property type="match status" value="1"/>
</dbReference>
<keyword evidence="5" id="KW-1185">Reference proteome</keyword>
<keyword evidence="4" id="KW-0378">Hydrolase</keyword>
<dbReference type="PANTHER" id="PTHR45786">
    <property type="entry name" value="DNA BINDING PROTEIN-LIKE"/>
    <property type="match status" value="1"/>
</dbReference>
<dbReference type="AlphaFoldDB" id="A0A2U1LK14"/>
<dbReference type="InterPro" id="IPR012340">
    <property type="entry name" value="NA-bd_OB-fold"/>
</dbReference>
<proteinExistence type="predicted"/>
<feature type="domain" description="Replication protein A 70 kDa DNA-binding subunit B/D first OB fold" evidence="2">
    <location>
        <begin position="754"/>
        <end position="854"/>
    </location>
</feature>
<dbReference type="InterPro" id="IPR003871">
    <property type="entry name" value="RFA1B/D_OB_1st"/>
</dbReference>
<dbReference type="GO" id="GO:0004386">
    <property type="term" value="F:helicase activity"/>
    <property type="evidence" value="ECO:0007669"/>
    <property type="project" value="UniProtKB-KW"/>
</dbReference>
<keyword evidence="4" id="KW-0347">Helicase</keyword>
<gene>
    <name evidence="4" type="ORF">CTI12_AA482760</name>
</gene>
<dbReference type="Gene3D" id="2.40.50.140">
    <property type="entry name" value="Nucleic acid-binding proteins"/>
    <property type="match status" value="2"/>
</dbReference>
<feature type="region of interest" description="Disordered" evidence="1">
    <location>
        <begin position="1086"/>
        <end position="1191"/>
    </location>
</feature>
<dbReference type="PANTHER" id="PTHR45786:SF74">
    <property type="entry name" value="ATP-DEPENDENT DNA HELICASE"/>
    <property type="match status" value="1"/>
</dbReference>
<keyword evidence="4" id="KW-0547">Nucleotide-binding</keyword>
<keyword evidence="4" id="KW-0067">ATP-binding</keyword>
<feature type="domain" description="Replication factor A C-terminal" evidence="3">
    <location>
        <begin position="923"/>
        <end position="1036"/>
    </location>
</feature>
<evidence type="ECO:0000259" key="3">
    <source>
        <dbReference type="Pfam" id="PF08646"/>
    </source>
</evidence>
<evidence type="ECO:0000259" key="2">
    <source>
        <dbReference type="Pfam" id="PF02721"/>
    </source>
</evidence>
<reference evidence="4 5" key="1">
    <citation type="journal article" date="2018" name="Mol. Plant">
        <title>The genome of Artemisia annua provides insight into the evolution of Asteraceae family and artemisinin biosynthesis.</title>
        <authorList>
            <person name="Shen Q."/>
            <person name="Zhang L."/>
            <person name="Liao Z."/>
            <person name="Wang S."/>
            <person name="Yan T."/>
            <person name="Shi P."/>
            <person name="Liu M."/>
            <person name="Fu X."/>
            <person name="Pan Q."/>
            <person name="Wang Y."/>
            <person name="Lv Z."/>
            <person name="Lu X."/>
            <person name="Zhang F."/>
            <person name="Jiang W."/>
            <person name="Ma Y."/>
            <person name="Chen M."/>
            <person name="Hao X."/>
            <person name="Li L."/>
            <person name="Tang Y."/>
            <person name="Lv G."/>
            <person name="Zhou Y."/>
            <person name="Sun X."/>
            <person name="Brodelius P.E."/>
            <person name="Rose J.K.C."/>
            <person name="Tang K."/>
        </authorList>
    </citation>
    <scope>NUCLEOTIDE SEQUENCE [LARGE SCALE GENOMIC DNA]</scope>
    <source>
        <strain evidence="5">cv. Huhao1</strain>
        <tissue evidence="4">Leaf</tissue>
    </source>
</reference>
<name>A0A2U1LK14_ARTAN</name>
<protein>
    <submittedName>
        <fullName evidence="4">Helitron helicase-like domain-containing protein</fullName>
    </submittedName>
</protein>
<evidence type="ECO:0000313" key="4">
    <source>
        <dbReference type="EMBL" id="PWA49334.1"/>
    </source>
</evidence>
<evidence type="ECO:0000313" key="5">
    <source>
        <dbReference type="Proteomes" id="UP000245207"/>
    </source>
</evidence>
<comment type="caution">
    <text evidence="4">The sequence shown here is derived from an EMBL/GenBank/DDBJ whole genome shotgun (WGS) entry which is preliminary data.</text>
</comment>
<feature type="compositionally biased region" description="Basic and acidic residues" evidence="1">
    <location>
        <begin position="1156"/>
        <end position="1173"/>
    </location>
</feature>
<accession>A0A2U1LK14</accession>
<dbReference type="Pfam" id="PF08646">
    <property type="entry name" value="Rep_fac-A_C"/>
    <property type="match status" value="1"/>
</dbReference>
<dbReference type="STRING" id="35608.A0A2U1LK14"/>
<sequence>MASVVEDKILPIIGKENVESSDARSVVNVVSSVLTGDGCCCSPNVSVIDLSGAGVTQMHPQHATFCPEDVYPPLLPRSAPLGEYWYVCSKRKVPDGVDASISGGQKRMKMQEDVWNHRSDSDVLGDNMAESPSSSGIHTTQLPIVEVELDTSMAVIDQSMLSVTEQSFSQAMRRGPVVLDFATGTVRSGMDDIVPEAFHSGPYPAGPVTVSVSSHAGRGTGIGKRTRPMQELVAQHSVTKRRVPCMTVAVDCSSISSPVVCDPVVVQCCMPNAGGVGHSTSVSGYYGLQGTPTNQYSLGLESMATATGVLPRLYTAPPTYSTTMPFIFDNLDERSAPDGNQAVLTLGFHIVTLVDVPGTSASPAGHEGLDEHRSTQPGGRPTSAARLNVRTPVRAGPPAEYRAYKSCDCVCRYCHARFWYEERLSHSTRRSGPLYNRCCHGGRVRLFTPRDYPLYIKQLFSDNHFMNNIRAYNQMFAMTSLGANIDDSVNVGRGPYVFKVSGQIYHRIGRLCPEGDADPRFLQLYIYDTDREVDNRLNHFRDGGATNLRRDIVEGLIHMLDEHNALVQLFRTARDKLREEDVPEFKVRLYGVVGSAQHELPTADCIGAIVFEDGPQTESEFDIVIEPHSGEPERVSKLHPCYMAFQLPLLFVFGEQGYHTGLRLLDVNGTDIDEDKRVTMNAYYAYQIHDRINNVTTVVVHEFCCHLAWLMAEKGKEAIVPTNTQELPGHEEPMLQRSKEKGKAPVVEKEELDLMDIKPTDLEKPIEVKVYRKWTSKNVPDPNPTGLCFILLDRKGSAIQANVQLWDMRQFDSALQIGSCYRIERFGCKRTDNWQRTLNNPITLLFGRYTLVTPIENNGFPDHYFNFIAYNEIAQRADTRDYALTDYIGIIRNIGYIKKSGDPTTNRILRRNIDIQNLKYQQFTTQATVIGIDEQMGWYFNRCRTCGNKISETMPHRHCQQPGVRPAPNYSYSFRLTLADDTGSIVVTCFSPEGNSLVSSSVTDLLSYIPDPDPYVFPPLIQDLQGTAHIFHVHLAKSSRRGFPRFILDGAEDLPLPAIPEILPQAQVSDAPTPVESPPQTHIVTEVDTSSVTAPPLPQEPAERVTTTCAPVESPPQTPGATEIGTSGITPPPLSEEPAERVTATTETESSTVRRQLFEQTRELHPNDTAERPDDTEEGPSTHTSKKMKRD</sequence>
<dbReference type="EMBL" id="PKPP01008980">
    <property type="protein sequence ID" value="PWA49334.1"/>
    <property type="molecule type" value="Genomic_DNA"/>
</dbReference>
<feature type="compositionally biased region" description="Low complexity" evidence="1">
    <location>
        <begin position="1141"/>
        <end position="1154"/>
    </location>
</feature>
<dbReference type="OrthoDB" id="696691at2759"/>
<organism evidence="4 5">
    <name type="scientific">Artemisia annua</name>
    <name type="common">Sweet wormwood</name>
    <dbReference type="NCBI Taxonomy" id="35608"/>
    <lineage>
        <taxon>Eukaryota</taxon>
        <taxon>Viridiplantae</taxon>
        <taxon>Streptophyta</taxon>
        <taxon>Embryophyta</taxon>
        <taxon>Tracheophyta</taxon>
        <taxon>Spermatophyta</taxon>
        <taxon>Magnoliopsida</taxon>
        <taxon>eudicotyledons</taxon>
        <taxon>Gunneridae</taxon>
        <taxon>Pentapetalae</taxon>
        <taxon>asterids</taxon>
        <taxon>campanulids</taxon>
        <taxon>Asterales</taxon>
        <taxon>Asteraceae</taxon>
        <taxon>Asteroideae</taxon>
        <taxon>Anthemideae</taxon>
        <taxon>Artemisiinae</taxon>
        <taxon>Artemisia</taxon>
    </lineage>
</organism>
<feature type="region of interest" description="Disordered" evidence="1">
    <location>
        <begin position="361"/>
        <end position="387"/>
    </location>
</feature>
<dbReference type="Proteomes" id="UP000245207">
    <property type="component" value="Unassembled WGS sequence"/>
</dbReference>
<dbReference type="InterPro" id="IPR013955">
    <property type="entry name" value="Rep_factor-A_C"/>
</dbReference>
<evidence type="ECO:0000256" key="1">
    <source>
        <dbReference type="SAM" id="MobiDB-lite"/>
    </source>
</evidence>